<gene>
    <name evidence="2" type="ORF">EXIGLDRAFT_499156</name>
</gene>
<dbReference type="InParanoid" id="A0A165JGE5"/>
<protein>
    <submittedName>
        <fullName evidence="2">Uncharacterized protein</fullName>
    </submittedName>
</protein>
<evidence type="ECO:0000256" key="1">
    <source>
        <dbReference type="SAM" id="MobiDB-lite"/>
    </source>
</evidence>
<sequence length="260" mass="28713">MSFAQKPPLSTNVSASKISLPSVTLPRPVPVAQLKANLRYKFSRIPILRTVVKPAVYTYQRCTRPSIIKRQDSSDSRKSVRFTEDTKTFDAVDDPSLDLDQPRGDRKLPGFPVPGTRDFESAQISGRYESCYSSVNRRVKLARSASASAIPLTVQRPATVRSSSHPSPSSRSACYAEIQSSNTRPSTASTVYFPDVPTQAEPEEMPSPGCYQLPRDEARTMSRALVPISPAAYIAWAQRAAVISYAHALFMQQQQQQALC</sequence>
<dbReference type="Proteomes" id="UP000077266">
    <property type="component" value="Unassembled WGS sequence"/>
</dbReference>
<accession>A0A165JGE5</accession>
<reference evidence="2 3" key="1">
    <citation type="journal article" date="2016" name="Mol. Biol. Evol.">
        <title>Comparative Genomics of Early-Diverging Mushroom-Forming Fungi Provides Insights into the Origins of Lignocellulose Decay Capabilities.</title>
        <authorList>
            <person name="Nagy L.G."/>
            <person name="Riley R."/>
            <person name="Tritt A."/>
            <person name="Adam C."/>
            <person name="Daum C."/>
            <person name="Floudas D."/>
            <person name="Sun H."/>
            <person name="Yadav J.S."/>
            <person name="Pangilinan J."/>
            <person name="Larsson K.H."/>
            <person name="Matsuura K."/>
            <person name="Barry K."/>
            <person name="Labutti K."/>
            <person name="Kuo R."/>
            <person name="Ohm R.A."/>
            <person name="Bhattacharya S.S."/>
            <person name="Shirouzu T."/>
            <person name="Yoshinaga Y."/>
            <person name="Martin F.M."/>
            <person name="Grigoriev I.V."/>
            <person name="Hibbett D.S."/>
        </authorList>
    </citation>
    <scope>NUCLEOTIDE SEQUENCE [LARGE SCALE GENOMIC DNA]</scope>
    <source>
        <strain evidence="2 3">HHB12029</strain>
    </source>
</reference>
<proteinExistence type="predicted"/>
<dbReference type="EMBL" id="KV425967">
    <property type="protein sequence ID" value="KZV94807.1"/>
    <property type="molecule type" value="Genomic_DNA"/>
</dbReference>
<evidence type="ECO:0000313" key="2">
    <source>
        <dbReference type="EMBL" id="KZV94807.1"/>
    </source>
</evidence>
<name>A0A165JGE5_EXIGL</name>
<feature type="region of interest" description="Disordered" evidence="1">
    <location>
        <begin position="92"/>
        <end position="115"/>
    </location>
</feature>
<organism evidence="2 3">
    <name type="scientific">Exidia glandulosa HHB12029</name>
    <dbReference type="NCBI Taxonomy" id="1314781"/>
    <lineage>
        <taxon>Eukaryota</taxon>
        <taxon>Fungi</taxon>
        <taxon>Dikarya</taxon>
        <taxon>Basidiomycota</taxon>
        <taxon>Agaricomycotina</taxon>
        <taxon>Agaricomycetes</taxon>
        <taxon>Auriculariales</taxon>
        <taxon>Exidiaceae</taxon>
        <taxon>Exidia</taxon>
    </lineage>
</organism>
<keyword evidence="3" id="KW-1185">Reference proteome</keyword>
<evidence type="ECO:0000313" key="3">
    <source>
        <dbReference type="Proteomes" id="UP000077266"/>
    </source>
</evidence>
<dbReference type="AlphaFoldDB" id="A0A165JGE5"/>